<dbReference type="InterPro" id="IPR011330">
    <property type="entry name" value="Glyco_hydro/deAcase_b/a-brl"/>
</dbReference>
<gene>
    <name evidence="5" type="primary">IRR1</name>
    <name evidence="5" type="ORF">HK105_205132</name>
</gene>
<feature type="compositionally biased region" description="Low complexity" evidence="1">
    <location>
        <begin position="305"/>
        <end position="318"/>
    </location>
</feature>
<proteinExistence type="predicted"/>
<feature type="compositionally biased region" description="Low complexity" evidence="1">
    <location>
        <begin position="788"/>
        <end position="811"/>
    </location>
</feature>
<feature type="chain" id="PRO_5046696213" evidence="2">
    <location>
        <begin position="26"/>
        <end position="1990"/>
    </location>
</feature>
<evidence type="ECO:0000256" key="1">
    <source>
        <dbReference type="SAM" id="MobiDB-lite"/>
    </source>
</evidence>
<evidence type="ECO:0000259" key="4">
    <source>
        <dbReference type="PROSITE" id="PS51677"/>
    </source>
</evidence>
<dbReference type="PROSITE" id="PS51425">
    <property type="entry name" value="SCD"/>
    <property type="match status" value="1"/>
</dbReference>
<feature type="compositionally biased region" description="Basic residues" evidence="1">
    <location>
        <begin position="336"/>
        <end position="350"/>
    </location>
</feature>
<dbReference type="InterPro" id="IPR002509">
    <property type="entry name" value="NODB_dom"/>
</dbReference>
<organism evidence="5 6">
    <name type="scientific">Polyrhizophydium stewartii</name>
    <dbReference type="NCBI Taxonomy" id="2732419"/>
    <lineage>
        <taxon>Eukaryota</taxon>
        <taxon>Fungi</taxon>
        <taxon>Fungi incertae sedis</taxon>
        <taxon>Chytridiomycota</taxon>
        <taxon>Chytridiomycota incertae sedis</taxon>
        <taxon>Chytridiomycetes</taxon>
        <taxon>Rhizophydiales</taxon>
        <taxon>Rhizophydiales incertae sedis</taxon>
        <taxon>Polyrhizophydium</taxon>
    </lineage>
</organism>
<dbReference type="PROSITE" id="PS51677">
    <property type="entry name" value="NODB"/>
    <property type="match status" value="1"/>
</dbReference>
<keyword evidence="2" id="KW-0732">Signal</keyword>
<feature type="compositionally biased region" description="Low complexity" evidence="1">
    <location>
        <begin position="258"/>
        <end position="270"/>
    </location>
</feature>
<keyword evidence="6" id="KW-1185">Reference proteome</keyword>
<feature type="domain" description="SCD" evidence="3">
    <location>
        <begin position="591"/>
        <end position="676"/>
    </location>
</feature>
<feature type="compositionally biased region" description="Pro residues" evidence="1">
    <location>
        <begin position="33"/>
        <end position="43"/>
    </location>
</feature>
<feature type="compositionally biased region" description="Low complexity" evidence="1">
    <location>
        <begin position="220"/>
        <end position="233"/>
    </location>
</feature>
<feature type="region of interest" description="Disordered" evidence="1">
    <location>
        <begin position="1754"/>
        <end position="1990"/>
    </location>
</feature>
<dbReference type="InterPro" id="IPR011989">
    <property type="entry name" value="ARM-like"/>
</dbReference>
<feature type="compositionally biased region" description="Acidic residues" evidence="1">
    <location>
        <begin position="1866"/>
        <end position="1885"/>
    </location>
</feature>
<dbReference type="Pfam" id="PF08514">
    <property type="entry name" value="STAG"/>
    <property type="match status" value="1"/>
</dbReference>
<evidence type="ECO:0000313" key="5">
    <source>
        <dbReference type="EMBL" id="KAL2915267.1"/>
    </source>
</evidence>
<dbReference type="InterPro" id="IPR056396">
    <property type="entry name" value="HEAT_SCC3-SA"/>
</dbReference>
<dbReference type="InterPro" id="IPR020839">
    <property type="entry name" value="SCD"/>
</dbReference>
<feature type="region of interest" description="Disordered" evidence="1">
    <location>
        <begin position="28"/>
        <end position="47"/>
    </location>
</feature>
<sequence length="1990" mass="212807">MGELEAVGVVVFVICSGSVALLAQASRADSSPSPAPTNFPQPDPSKAAPYIEACKRSGTFALTFDDGPSSYVPRLLDILKANGVKATFFINGRNFAGLTQADSQDRLRRAFNEGHQIASHTLTHADLATLSNAAMWQEMADNDALIKAVIGKRPVYMRPPYGSYNDNVLAAMGNPKHRRATRSRAAAEVDEAPSAPTPKAPARTSSRTNNRAAAADKRAAAAAAASEAFSDSSVDSRDDEGDSNAEETPVRGKRTPQAAPKTSVAAVAATRGVKRTAAAPDSGSDAGEQLDDDDDDDDELASPTSSGRRSSVRRAGSAPQTPMAVRKQAPAAQRAKQAKPKAPAKNKPKKAAAASNNGGNDDGDNNENDENNSEINDAPLYETVIEHGAAIETVMSDWLRAFKSDKMGSMHQVVNFLIRASGCDAQVDREAVEDSDEIAAALEAIQEQCNTDAQQDYPLAPKGKGRSAAKFRCAFVAFWTRWTNTVSSQLLSIGDSSPIELLARWLATMSSASFRPFRHTATIAALATMTGLCTAAQFVLTALVTAQRQVAAEEGKGASRRLEQMRSRVSDLQARKDRLEQHMLDIYDGIFVHRYRDTDPVIRAECIRELGVWIATYPEFYLETAHLRYLGWMLSDKAAHVRMEALKSLCRLYKTDALVSGLREFTNRFMARMMEMGASEKDSAVRHEAAQAICLLANAGMLEDTDYEAVVPLIFDADPKIRTIVAPLVAGWYKDTFQQPVLDEYLAVGTLRDSQRSLIELKTLAQALCRISELVAERLRPAAPKQPSAGQASSQMQSQLAASQSQSQLAGEDMDMDDAQEFANATDDFRFDTHGMSAHHEDDVAQLKKDLEHVVDYAKAQAGSGSSADAADSQLGFNSVCAAVSALWKHIGCLSDYKRMGEYLLLDDADAEAGKPRAQRGAARGRASSAADVDDEGTPSLQLSEIEETCLVFMMAASVACVLADADQDASAPAKPAKTAAGDTAETAEAARQGVSEALIRFVPLLLQKYGTEVSGTVHERLVEVVALVRSIQLGMYLHTRQSKQFEALFDDLAKLFLAQYEPAFLREACETFKFLLGRDAVDASSAALLAKPKSRVDAMQPSGASASASVLHSIADAKLHDLVDALFARQLANATSQLALDATPESLTALTRSVVRARELMFHIDLSGTDVFVASRTQVDASQGENLGVVDATLNAVLESLKHLSDGVSPDQERELLALASVAMQGAIEIATFDLAFQVKQAYEAHQRSNRSAESNGGARADADGDADMDQDGQASPVDPAVQRRLRGRCDSIVTLCEAIATNTSHIADITFTLPMRWACVRTLMSIYPLINGEAGEAFPDLVHRPSPDVMAESAFLVDRLVHLSTFIETPVPEGVIAAGLTGAAAREAARRALLGVGGAAYLRHAIFKTADGLRRMASFGMFARRHGNVLLKYYGIDAPQLETWLRKLSFLDAQRDGHEVSGVRPIAGVLGAVWGGLSSALIEDVVGAGIKRAVSDYTSRLAQGVSERHALSLAKDAIQDLCDLILDSIAASIDLHLTTRSPSLDHTHALAKALVAQLKTWPSVLTPGGIEAVTPALKQLHSVTVRALLVMLCDAGTWMARRTSAWRSLSQSMTKRRQSGFTEMTSFLSDTTRMGANVSLDEDASAWTCASFGIVADAARVNSAWQVWGVIGGVVAHVVQGLFVLVPRGAETDAPQRDTVTSTEGVLHVVSDSLARMDVKPIEGEPVWAAYWQFVEALQKADASVAKRKGGRKAAGGAAGGAAAAAGASKRRASGRAPSALGRRKSGGGRRVSKAATEGLDSDEGSDDADDLDRSGLFRAPKRSLGNASVASDEEAASARTPRRSSRSAPSRSSRRSSYKDISDSEVEEVPDEPAEDEDEAEAVEPPAKRGARARRPPSKITTNLGDDDDEVGLAARSDSDQETALPDARKVRRGAATAPTAQRGKTQRGAAKRRGGASDAGGAGDRDDDGFASSPDLNLGRKRMRRV</sequence>
<protein>
    <submittedName>
        <fullName evidence="5">Cohesin complex subunit</fullName>
    </submittedName>
</protein>
<evidence type="ECO:0000259" key="3">
    <source>
        <dbReference type="PROSITE" id="PS51425"/>
    </source>
</evidence>
<dbReference type="Pfam" id="PF24571">
    <property type="entry name" value="HEAT_SCC3-SA"/>
    <property type="match status" value="1"/>
</dbReference>
<accession>A0ABR4N6U1</accession>
<feature type="compositionally biased region" description="Acidic residues" evidence="1">
    <location>
        <begin position="361"/>
        <end position="372"/>
    </location>
</feature>
<dbReference type="Proteomes" id="UP001527925">
    <property type="component" value="Unassembled WGS sequence"/>
</dbReference>
<dbReference type="PANTHER" id="PTHR11199:SF0">
    <property type="entry name" value="LD34181P-RELATED"/>
    <property type="match status" value="1"/>
</dbReference>
<dbReference type="Pfam" id="PF21581">
    <property type="entry name" value="SCD"/>
    <property type="match status" value="1"/>
</dbReference>
<dbReference type="PANTHER" id="PTHR11199">
    <property type="entry name" value="STROMAL ANTIGEN"/>
    <property type="match status" value="1"/>
</dbReference>
<feature type="compositionally biased region" description="Acidic residues" evidence="1">
    <location>
        <begin position="1802"/>
        <end position="1813"/>
    </location>
</feature>
<feature type="region of interest" description="Disordered" evidence="1">
    <location>
        <begin position="916"/>
        <end position="939"/>
    </location>
</feature>
<evidence type="ECO:0000313" key="6">
    <source>
        <dbReference type="Proteomes" id="UP001527925"/>
    </source>
</evidence>
<feature type="compositionally biased region" description="Low complexity" evidence="1">
    <location>
        <begin position="919"/>
        <end position="931"/>
    </location>
</feature>
<dbReference type="EMBL" id="JADGIZ020000025">
    <property type="protein sequence ID" value="KAL2915267.1"/>
    <property type="molecule type" value="Genomic_DNA"/>
</dbReference>
<dbReference type="SUPFAM" id="SSF88713">
    <property type="entry name" value="Glycoside hydrolase/deacetylase"/>
    <property type="match status" value="1"/>
</dbReference>
<dbReference type="InterPro" id="IPR013721">
    <property type="entry name" value="STAG"/>
</dbReference>
<dbReference type="Gene3D" id="1.25.10.10">
    <property type="entry name" value="Leucine-rich Repeat Variant"/>
    <property type="match status" value="1"/>
</dbReference>
<dbReference type="InterPro" id="IPR039662">
    <property type="entry name" value="Cohesin_Scc3/SA"/>
</dbReference>
<feature type="domain" description="NodB homology" evidence="4">
    <location>
        <begin position="58"/>
        <end position="172"/>
    </location>
</feature>
<evidence type="ECO:0000256" key="2">
    <source>
        <dbReference type="SAM" id="SignalP"/>
    </source>
</evidence>
<name>A0ABR4N6U1_9FUNG</name>
<reference evidence="5 6" key="1">
    <citation type="submission" date="2023-09" db="EMBL/GenBank/DDBJ databases">
        <title>Pangenome analysis of Batrachochytrium dendrobatidis and related Chytrids.</title>
        <authorList>
            <person name="Yacoub M.N."/>
            <person name="Stajich J.E."/>
            <person name="James T.Y."/>
        </authorList>
    </citation>
    <scope>NUCLEOTIDE SEQUENCE [LARGE SCALE GENOMIC DNA]</scope>
    <source>
        <strain evidence="5 6">JEL0888</strain>
    </source>
</reference>
<dbReference type="SUPFAM" id="SSF48371">
    <property type="entry name" value="ARM repeat"/>
    <property type="match status" value="1"/>
</dbReference>
<feature type="compositionally biased region" description="Basic residues" evidence="1">
    <location>
        <begin position="1784"/>
        <end position="1795"/>
    </location>
</feature>
<dbReference type="InterPro" id="IPR016024">
    <property type="entry name" value="ARM-type_fold"/>
</dbReference>
<feature type="region of interest" description="Disordered" evidence="1">
    <location>
        <begin position="175"/>
        <end position="374"/>
    </location>
</feature>
<dbReference type="Gene3D" id="3.20.20.370">
    <property type="entry name" value="Glycoside hydrolase/deacetylase"/>
    <property type="match status" value="1"/>
</dbReference>
<feature type="signal peptide" evidence="2">
    <location>
        <begin position="1"/>
        <end position="25"/>
    </location>
</feature>
<dbReference type="Pfam" id="PF01522">
    <property type="entry name" value="Polysacc_deac_1"/>
    <property type="match status" value="1"/>
</dbReference>
<comment type="caution">
    <text evidence="5">The sequence shown here is derived from an EMBL/GenBank/DDBJ whole genome shotgun (WGS) entry which is preliminary data.</text>
</comment>
<feature type="region of interest" description="Disordered" evidence="1">
    <location>
        <begin position="782"/>
        <end position="813"/>
    </location>
</feature>
<feature type="compositionally biased region" description="Acidic residues" evidence="1">
    <location>
        <begin position="288"/>
        <end position="300"/>
    </location>
</feature>
<feature type="region of interest" description="Disordered" evidence="1">
    <location>
        <begin position="1248"/>
        <end position="1282"/>
    </location>
</feature>